<dbReference type="InterPro" id="IPR007837">
    <property type="entry name" value="DinB"/>
</dbReference>
<protein>
    <submittedName>
        <fullName evidence="4">DinB family protein</fullName>
    </submittedName>
</protein>
<keyword evidence="5" id="KW-1185">Reference proteome</keyword>
<name>A0A9X4KKL6_9BACL</name>
<keyword evidence="2 3" id="KW-0479">Metal-binding</keyword>
<organism evidence="4 5">
    <name type="scientific">Cohnella ginsengisoli</name>
    <dbReference type="NCBI Taxonomy" id="425004"/>
    <lineage>
        <taxon>Bacteria</taxon>
        <taxon>Bacillati</taxon>
        <taxon>Bacillota</taxon>
        <taxon>Bacilli</taxon>
        <taxon>Bacillales</taxon>
        <taxon>Paenibacillaceae</taxon>
        <taxon>Cohnella</taxon>
    </lineage>
</organism>
<gene>
    <name evidence="4" type="ORF">OMP38_25285</name>
</gene>
<comment type="similarity">
    <text evidence="1">Belongs to the DinB family.</text>
</comment>
<evidence type="ECO:0000313" key="5">
    <source>
        <dbReference type="Proteomes" id="UP001153387"/>
    </source>
</evidence>
<comment type="caution">
    <text evidence="4">The sequence shown here is derived from an EMBL/GenBank/DDBJ whole genome shotgun (WGS) entry which is preliminary data.</text>
</comment>
<accession>A0A9X4KKL6</accession>
<proteinExistence type="inferred from homology"/>
<evidence type="ECO:0000256" key="1">
    <source>
        <dbReference type="ARBA" id="ARBA00008635"/>
    </source>
</evidence>
<dbReference type="Proteomes" id="UP001153387">
    <property type="component" value="Unassembled WGS sequence"/>
</dbReference>
<dbReference type="InterPro" id="IPR034660">
    <property type="entry name" value="DinB/YfiT-like"/>
</dbReference>
<feature type="binding site" evidence="3">
    <location>
        <position position="130"/>
    </location>
    <ligand>
        <name>a divalent metal cation</name>
        <dbReference type="ChEBI" id="CHEBI:60240"/>
    </ligand>
</feature>
<evidence type="ECO:0000256" key="3">
    <source>
        <dbReference type="PIRSR" id="PIRSR607837-1"/>
    </source>
</evidence>
<feature type="binding site" evidence="3">
    <location>
        <position position="126"/>
    </location>
    <ligand>
        <name>a divalent metal cation</name>
        <dbReference type="ChEBI" id="CHEBI:60240"/>
    </ligand>
</feature>
<reference evidence="4 5" key="1">
    <citation type="submission" date="2022-10" db="EMBL/GenBank/DDBJ databases">
        <title>Comparative genomic analysis of Cohnella hashimotonis sp. nov., isolated from the International Space Station.</title>
        <authorList>
            <person name="Simpson A."/>
            <person name="Venkateswaran K."/>
        </authorList>
    </citation>
    <scope>NUCLEOTIDE SEQUENCE [LARGE SCALE GENOMIC DNA]</scope>
    <source>
        <strain evidence="4 5">DSM 18997</strain>
    </source>
</reference>
<dbReference type="Gene3D" id="1.20.120.450">
    <property type="entry name" value="dinb family like domain"/>
    <property type="match status" value="1"/>
</dbReference>
<dbReference type="Pfam" id="PF05163">
    <property type="entry name" value="DinB"/>
    <property type="match status" value="1"/>
</dbReference>
<dbReference type="EMBL" id="JAPDHZ010000004">
    <property type="protein sequence ID" value="MDG0793768.1"/>
    <property type="molecule type" value="Genomic_DNA"/>
</dbReference>
<dbReference type="GO" id="GO:0046872">
    <property type="term" value="F:metal ion binding"/>
    <property type="evidence" value="ECO:0007669"/>
    <property type="project" value="UniProtKB-KW"/>
</dbReference>
<dbReference type="RefSeq" id="WP_277567498.1">
    <property type="nucleotide sequence ID" value="NZ_JAPDHZ010000004.1"/>
</dbReference>
<evidence type="ECO:0000256" key="2">
    <source>
        <dbReference type="ARBA" id="ARBA00022723"/>
    </source>
</evidence>
<feature type="binding site" evidence="3">
    <location>
        <position position="48"/>
    </location>
    <ligand>
        <name>a divalent metal cation</name>
        <dbReference type="ChEBI" id="CHEBI:60240"/>
    </ligand>
</feature>
<evidence type="ECO:0000313" key="4">
    <source>
        <dbReference type="EMBL" id="MDG0793768.1"/>
    </source>
</evidence>
<sequence>MIASISNFVEEWKREAEMTAGLLDSLTDESLKRRIAEDRRTLGDLAWHLITSIQYMNALGLAFEGADERDGANRPASALARDYRTVSDRFIDAIQRQWNEANLSDRVEIAGEAWKNGDSLRFALMHQAHHRGQMTVLMRQAGLRPPGLYGPTYETWIEQGMAPRA</sequence>
<dbReference type="AlphaFoldDB" id="A0A9X4KKL6"/>
<dbReference type="SUPFAM" id="SSF109854">
    <property type="entry name" value="DinB/YfiT-like putative metalloenzymes"/>
    <property type="match status" value="1"/>
</dbReference>